<keyword evidence="5" id="KW-0378">Hydrolase</keyword>
<feature type="domain" description="Cystatin" evidence="11">
    <location>
        <begin position="1309"/>
        <end position="1399"/>
    </location>
</feature>
<feature type="domain" description="Cystatin" evidence="11">
    <location>
        <begin position="1410"/>
        <end position="1500"/>
    </location>
</feature>
<gene>
    <name evidence="14" type="ORF">CHILSU_LOCUS3551</name>
</gene>
<feature type="domain" description="Cystatin" evidence="11">
    <location>
        <begin position="557"/>
        <end position="663"/>
    </location>
</feature>
<feature type="domain" description="Cystatin" evidence="11">
    <location>
        <begin position="2334"/>
        <end position="2444"/>
    </location>
</feature>
<feature type="domain" description="Cathepsin propeptide inhibitor" evidence="13">
    <location>
        <begin position="2573"/>
        <end position="2631"/>
    </location>
</feature>
<feature type="region of interest" description="Disordered" evidence="9">
    <location>
        <begin position="1405"/>
        <end position="1424"/>
    </location>
</feature>
<feature type="domain" description="Cystatin" evidence="11">
    <location>
        <begin position="2447"/>
        <end position="2554"/>
    </location>
</feature>
<dbReference type="Pfam" id="PF00112">
    <property type="entry name" value="Peptidase_C1"/>
    <property type="match status" value="1"/>
</dbReference>
<proteinExistence type="inferred from homology"/>
<feature type="compositionally biased region" description="Polar residues" evidence="9">
    <location>
        <begin position="378"/>
        <end position="393"/>
    </location>
</feature>
<evidence type="ECO:0000256" key="9">
    <source>
        <dbReference type="SAM" id="MobiDB-lite"/>
    </source>
</evidence>
<feature type="region of interest" description="Disordered" evidence="9">
    <location>
        <begin position="1203"/>
        <end position="1222"/>
    </location>
</feature>
<feature type="domain" description="Cystatin" evidence="11">
    <location>
        <begin position="1006"/>
        <end position="1096"/>
    </location>
</feature>
<accession>A0ABN8EDP8</accession>
<dbReference type="InterPro" id="IPR000169">
    <property type="entry name" value="Pept_cys_AS"/>
</dbReference>
<sequence length="2879" mass="326234">MGRHIVLISLLIVFIINYCVCELSVEKKQKIYNGFVSYLKNLPDQPYYLHNGILKNIVETSENGYSIEVDFRGEDTDAQDLKFVKCYGTVYDKQESGVEVANGYQCHVESDTSTPADSIEEVVTEWLTTEPPELHQPIKLDNEVQTEPVTSGEQFIAVPRDGQPCIGCASQVNPEAAGVTDLALLGIRQLDQLEPSVIHSLNKVIMVERQVQVVNGVRYILTILIDYNSCSQNVAEECVVTKTCKVSVLDKPWAKLPDGSRYRVVVANNCTADWIFEEIGETRDSERDKPQNPQLPTPHYGEVPNIGTFEDIIHSVRNPDVQSQPEIEKSLTDEEIRNIQQQIIPNSQFSQQSLEKQQLETNNVHGNDLRAHQVVNTESQSSFVHSNPTNNLGKISHGRNGISDEKKKVIDDLLNFFDYAGFKQKNDGDKEASRMKRSFEKELHTFDLAENFNKMRKNIDSAKHIYALAQSMVDYLNEMDMSIKNRLLSSVISAEEESENNHRYFYVQARIIIPCDKVECNNKDEQIKICNGVIDGTNERSPQVMNTFCHNEKGKKNNIGKNNIVPPGDPILSKLAYTALKTIELESQEDNALYIIKIHNANTQKLSGTLTKIAILLGHTNCSKSVGLYKRKNCTKVEKMGTKLCDVEILEKGKEKKISYICTDRPVGESFVNKKLKYGIDDPDVDEILEEALQYLEIQSNKNNKQRVVDVKSVSTRLVGGLLTNIEFLVGYTKCTNNNDIGRDYCEFLKNETFRNCEAQIWQRPWLEDERQMKVLCEDDISNPVTENGNDFRIRKRRQVASQPLFGGLTKQDKNDPRYKAMAEESLQKYLQTSGATGPHRVVTIDNVKSQVVAGSLTTIDFTVLANNADVIKCHSKIWEQPWINKKEIDVTCALANEQNREKRQVPGGEKQQDKNDPRYKAMAEESLQKYLQTSGATGPHRVVTIDNVKSQVVAGSLTTIDFTVLANNADVIKCHSKIWEQPWINKKEIDVTCALANEQNRGKRQVPGGEKQQDKNDPRYKAMAEESLQKYLQTSGATGPHRVVTIDNVKSQVVAGSLTTIDFTVLANNADVIKCHSKIWEQPWINKKEIDVTCALANEQNREKRQVPGGEKQQDKNDPRYKAMAEESLQKYLQTSGATGPHRVVTIDNVKSQVVAGSLTTIDFTVLANNADVIKCHSKIWEQPWINKKEIDVTCALANEQNREKRQVPGGEKQQDKNDPRYKAMAEESLQKYLQTSGATGPHRVVTIDNVKSQVVAGSLTTIDFTVLANNADVIKCHSKIWEQPWINKKEIDVTCALANEQNREKRQVPGGEKQQDKNDPRYKAMAEESLQKYLQTSGATGPHRVVTIDNVKSQVVAGSLTTIDFTVLANNADVIKCHSKIWEQPWINKKEIDVTCALANEQNREKRQVPGGEKQQDKNDPRYKAMAEESLQKYLQTSGATGPHRVVTIDNVKSQVVAGSLTTIDFTVLANNADVIKCHSKIWEQPWINKKEIDVTCALANEQNRGKRQFPGGEKQQDKNDPRYKAMAEESLQKYLQTSGATGPHRVVTIDNVKSQVVAGSLTTIDFTVLANNADVIKCHSKIWVQPWINKKQIDVTCALANEQNRGKRQVPGGEKQQDKNDPRYKAMAEECLQKYLQTSGATGPHRIVTIDNVKSQVVVGSLTTIDFTVLANNADVIKCHSKIWEQPWINKKEIDVTCANEQNRVKRQLHEEISGGFFLQDPQSPEYTKLAEKSLLIFLNTSNVMQHYKVTKVTKVQTQVVSGFITKLVFLVSPTNCQITEDGKMSASSCDIQDSTVVKKCNSKVWDKPWRSSTVYSVKCFLNEDRQRREILRKRFKTSNYKMSSAHSKVGSTVEQDPSKNEYKILADESLRKYQLLQKSNIRQKILQVKRVETQVVSGTIYKIEYTAVPTTCSANVIDTSSCDRTDDKVILYCHTEIWDRPWLKRKNIDVSCIANKLDEDEKDAIISKRSVLGGPTSKDVDNELYKKMAKTALEKYQKLTKTEYLHKVLTITHVSEKVIQGFLTTIKFTISPTTCLLKSATDEEEDCPFQQPIAKLMCVAEIRERPVLDLTDEDITVTCHRKKHKNIKQISKRISKYDRNHDTREKRQTRTDENEIGDDAKYVYAHHAIKNINQRSDTDNLQKLITIYDVVTTYQMETPMVSMYIETAYTYCLKQNKDIDLNSCDELDGMNHRICFVRVFPSADDDLVVLKVVTVCDDEPNFVSVTHLSVPDLLTISLVALENSPDIGYKLVHRGEPYVVPSLHSHIPVKLSFIVASTNCSKYVKVATDVNVRCFVDTTIPDKECHANIWMMPVTKKILHISANCSRPHLTRTKRTLTSENTTANIQDMVDQSLEKLEMSSLHRYKQRVIKINSYSTKLTSGRVTTIDFDVGYTNCLKYEWVDDASTCQFIEHLPRRHCVSEVWERLWLKNGRKIEVTCQDDETPLEAHVEFESADIATRLAQQALKHIEAKYPHPKKQQLVRIFSLEKQVVAGIHYRMKIEVGLTDCLALSVQDNCHLINDGTPNRFCRVNVWLRPWTDHPPNFRVTCDYQAGAMTDMYHHVQAEQLFFNFITTYKPEYINDHVEMTKRFEIFKENVKKIHELNTHERGTGVYAVTRFTDLTYEEFKSKYLGLNPNLKKPNQIPMRQAEIPKVHQLPASFDWRPLGAVTEVKDQGACGSCWAFSVTGNIEGQWKLKTGKLLSLSEQELVDCDKMDDGCDGGYMDNAYRAIEQLGGLETEEEYPYEAEDDKCSFNKSLSKVQISGAVNISSNETNMAKWLVHNGPISIGINANAMQFYVGGVSHPWKALCNPKNIDHGVLIVGYGIKEYPLFNKQLPYWVVKNSWGPGWGEQGYYRVFRGDGTCGVNTMASSAVV</sequence>
<dbReference type="InterPro" id="IPR025661">
    <property type="entry name" value="Pept_asp_AS"/>
</dbReference>
<dbReference type="InterPro" id="IPR013201">
    <property type="entry name" value="Prot_inhib_I29"/>
</dbReference>
<dbReference type="InterPro" id="IPR025660">
    <property type="entry name" value="Pept_his_AS"/>
</dbReference>
<feature type="domain" description="Cystatin" evidence="11">
    <location>
        <begin position="804"/>
        <end position="894"/>
    </location>
</feature>
<dbReference type="InterPro" id="IPR000668">
    <property type="entry name" value="Peptidase_C1A_C"/>
</dbReference>
<dbReference type="PROSITE" id="PS00139">
    <property type="entry name" value="THIOL_PROTEASE_CYS"/>
    <property type="match status" value="1"/>
</dbReference>
<keyword evidence="7" id="KW-0865">Zymogen</keyword>
<dbReference type="PROSITE" id="PS00639">
    <property type="entry name" value="THIOL_PROTEASE_HIS"/>
    <property type="match status" value="1"/>
</dbReference>
<dbReference type="InterPro" id="IPR038765">
    <property type="entry name" value="Papain-like_cys_pep_sf"/>
</dbReference>
<evidence type="ECO:0000259" key="13">
    <source>
        <dbReference type="SMART" id="SM00848"/>
    </source>
</evidence>
<dbReference type="PRINTS" id="PR00705">
    <property type="entry name" value="PAPAIN"/>
</dbReference>
<feature type="region of interest" description="Disordered" evidence="9">
    <location>
        <begin position="900"/>
        <end position="919"/>
    </location>
</feature>
<dbReference type="SUPFAM" id="SSF54403">
    <property type="entry name" value="Cystatin/monellin"/>
    <property type="match status" value="18"/>
</dbReference>
<evidence type="ECO:0000256" key="8">
    <source>
        <dbReference type="ARBA" id="ARBA00023157"/>
    </source>
</evidence>
<evidence type="ECO:0000256" key="1">
    <source>
        <dbReference type="ARBA" id="ARBA00009403"/>
    </source>
</evidence>
<evidence type="ECO:0000256" key="7">
    <source>
        <dbReference type="ARBA" id="ARBA00023145"/>
    </source>
</evidence>
<feature type="domain" description="Cystatin" evidence="11">
    <location>
        <begin position="1208"/>
        <end position="1298"/>
    </location>
</feature>
<dbReference type="SMART" id="SM00848">
    <property type="entry name" value="Inhibitor_I29"/>
    <property type="match status" value="1"/>
</dbReference>
<evidence type="ECO:0000259" key="12">
    <source>
        <dbReference type="SMART" id="SM00645"/>
    </source>
</evidence>
<dbReference type="InterPro" id="IPR046350">
    <property type="entry name" value="Cystatin_sf"/>
</dbReference>
<dbReference type="Proteomes" id="UP001153292">
    <property type="component" value="Chromosome 17"/>
</dbReference>
<dbReference type="PROSITE" id="PS00640">
    <property type="entry name" value="THIOL_PROTEASE_ASN"/>
    <property type="match status" value="1"/>
</dbReference>
<dbReference type="CDD" id="cd00042">
    <property type="entry name" value="CY"/>
    <property type="match status" value="15"/>
</dbReference>
<name>A0ABN8EDP8_CHISP</name>
<feature type="region of interest" description="Disordered" evidence="9">
    <location>
        <begin position="1304"/>
        <end position="1323"/>
    </location>
</feature>
<feature type="domain" description="Peptidase C1A papain C-terminal" evidence="12">
    <location>
        <begin position="2661"/>
        <end position="2878"/>
    </location>
</feature>
<evidence type="ECO:0000256" key="4">
    <source>
        <dbReference type="ARBA" id="ARBA00022704"/>
    </source>
</evidence>
<feature type="domain" description="Cystatin" evidence="11">
    <location>
        <begin position="1715"/>
        <end position="1824"/>
    </location>
</feature>
<dbReference type="PANTHER" id="PTHR46186:SF2">
    <property type="entry name" value="CYSTATIN"/>
    <property type="match status" value="1"/>
</dbReference>
<feature type="signal peptide" evidence="10">
    <location>
        <begin position="1"/>
        <end position="21"/>
    </location>
</feature>
<evidence type="ECO:0000256" key="2">
    <source>
        <dbReference type="ARBA" id="ARBA00022670"/>
    </source>
</evidence>
<feature type="domain" description="Cystatin" evidence="11">
    <location>
        <begin position="905"/>
        <end position="995"/>
    </location>
</feature>
<dbReference type="Pfam" id="PF08246">
    <property type="entry name" value="Inhibitor_I29"/>
    <property type="match status" value="1"/>
</dbReference>
<evidence type="ECO:0000259" key="11">
    <source>
        <dbReference type="SMART" id="SM00043"/>
    </source>
</evidence>
<feature type="domain" description="Cystatin" evidence="11">
    <location>
        <begin position="1974"/>
        <end position="2084"/>
    </location>
</feature>
<dbReference type="InterPro" id="IPR039417">
    <property type="entry name" value="Peptidase_C1A_papain-like"/>
</dbReference>
<keyword evidence="6" id="KW-0788">Thiol protease</keyword>
<feature type="region of interest" description="Disordered" evidence="9">
    <location>
        <begin position="281"/>
        <end position="303"/>
    </location>
</feature>
<feature type="region of interest" description="Disordered" evidence="9">
    <location>
        <begin position="1102"/>
        <end position="1121"/>
    </location>
</feature>
<keyword evidence="15" id="KW-1185">Reference proteome</keyword>
<evidence type="ECO:0000313" key="14">
    <source>
        <dbReference type="EMBL" id="CAH0678718.1"/>
    </source>
</evidence>
<keyword evidence="3" id="KW-0646">Protease inhibitor</keyword>
<feature type="compositionally biased region" description="Basic and acidic residues" evidence="9">
    <location>
        <begin position="281"/>
        <end position="290"/>
    </location>
</feature>
<dbReference type="Pfam" id="PF00031">
    <property type="entry name" value="Cystatin"/>
    <property type="match status" value="13"/>
</dbReference>
<organism evidence="14 15">
    <name type="scientific">Chilo suppressalis</name>
    <name type="common">Asiatic rice borer moth</name>
    <dbReference type="NCBI Taxonomy" id="168631"/>
    <lineage>
        <taxon>Eukaryota</taxon>
        <taxon>Metazoa</taxon>
        <taxon>Ecdysozoa</taxon>
        <taxon>Arthropoda</taxon>
        <taxon>Hexapoda</taxon>
        <taxon>Insecta</taxon>
        <taxon>Pterygota</taxon>
        <taxon>Neoptera</taxon>
        <taxon>Endopterygota</taxon>
        <taxon>Lepidoptera</taxon>
        <taxon>Glossata</taxon>
        <taxon>Ditrysia</taxon>
        <taxon>Pyraloidea</taxon>
        <taxon>Crambidae</taxon>
        <taxon>Crambinae</taxon>
        <taxon>Chilo</taxon>
    </lineage>
</organism>
<dbReference type="SMART" id="SM00043">
    <property type="entry name" value="CY"/>
    <property type="match status" value="17"/>
</dbReference>
<protein>
    <submittedName>
        <fullName evidence="14">Uncharacterized protein</fullName>
    </submittedName>
</protein>
<keyword evidence="10" id="KW-0732">Signal</keyword>
<feature type="domain" description="Cystatin" evidence="11">
    <location>
        <begin position="1107"/>
        <end position="1197"/>
    </location>
</feature>
<feature type="region of interest" description="Disordered" evidence="9">
    <location>
        <begin position="1001"/>
        <end position="1020"/>
    </location>
</feature>
<dbReference type="CDD" id="cd02248">
    <property type="entry name" value="Peptidase_C1A"/>
    <property type="match status" value="1"/>
</dbReference>
<feature type="domain" description="Cystatin" evidence="11">
    <location>
        <begin position="1851"/>
        <end position="1957"/>
    </location>
</feature>
<feature type="domain" description="Cystatin" evidence="11">
    <location>
        <begin position="1612"/>
        <end position="1702"/>
    </location>
</feature>
<dbReference type="Gene3D" id="3.90.70.10">
    <property type="entry name" value="Cysteine proteinases"/>
    <property type="match status" value="1"/>
</dbReference>
<feature type="chain" id="PRO_5045903172" evidence="10">
    <location>
        <begin position="22"/>
        <end position="2879"/>
    </location>
</feature>
<dbReference type="Gene3D" id="3.10.450.10">
    <property type="match status" value="17"/>
</dbReference>
<feature type="region of interest" description="Disordered" evidence="9">
    <location>
        <begin position="378"/>
        <end position="399"/>
    </location>
</feature>
<dbReference type="EMBL" id="OU963910">
    <property type="protein sequence ID" value="CAH0678718.1"/>
    <property type="molecule type" value="Genomic_DNA"/>
</dbReference>
<reference evidence="14" key="1">
    <citation type="submission" date="2021-12" db="EMBL/GenBank/DDBJ databases">
        <authorList>
            <person name="King R."/>
        </authorList>
    </citation>
    <scope>NUCLEOTIDE SEQUENCE</scope>
</reference>
<feature type="domain" description="Cystatin" evidence="11">
    <location>
        <begin position="666"/>
        <end position="778"/>
    </location>
</feature>
<dbReference type="PANTHER" id="PTHR46186">
    <property type="entry name" value="CYSTATIN"/>
    <property type="match status" value="1"/>
</dbReference>
<evidence type="ECO:0000313" key="15">
    <source>
        <dbReference type="Proteomes" id="UP001153292"/>
    </source>
</evidence>
<comment type="similarity">
    <text evidence="1">Belongs to the cystatin family.</text>
</comment>
<evidence type="ECO:0000256" key="10">
    <source>
        <dbReference type="SAM" id="SignalP"/>
    </source>
</evidence>
<keyword evidence="4" id="KW-0789">Thiol protease inhibitor</keyword>
<dbReference type="SMART" id="SM00645">
    <property type="entry name" value="Pept_C1"/>
    <property type="match status" value="1"/>
</dbReference>
<feature type="domain" description="Cystatin" evidence="11">
    <location>
        <begin position="1511"/>
        <end position="1601"/>
    </location>
</feature>
<keyword evidence="2" id="KW-0645">Protease</keyword>
<evidence type="ECO:0000256" key="5">
    <source>
        <dbReference type="ARBA" id="ARBA00022801"/>
    </source>
</evidence>
<dbReference type="SUPFAM" id="SSF54001">
    <property type="entry name" value="Cysteine proteinases"/>
    <property type="match status" value="1"/>
</dbReference>
<evidence type="ECO:0000256" key="6">
    <source>
        <dbReference type="ARBA" id="ARBA00022807"/>
    </source>
</evidence>
<evidence type="ECO:0000256" key="3">
    <source>
        <dbReference type="ARBA" id="ARBA00022690"/>
    </source>
</evidence>
<keyword evidence="8" id="KW-1015">Disulfide bond</keyword>
<dbReference type="InterPro" id="IPR000010">
    <property type="entry name" value="Cystatin_dom"/>
</dbReference>
<feature type="domain" description="Cystatin" evidence="11">
    <location>
        <begin position="164"/>
        <end position="271"/>
    </location>
</feature>